<evidence type="ECO:0000259" key="7">
    <source>
        <dbReference type="Pfam" id="PF00710"/>
    </source>
</evidence>
<dbReference type="InterPro" id="IPR020827">
    <property type="entry name" value="Asparaginase/glutaminase_AS1"/>
</dbReference>
<dbReference type="SFLD" id="SFLDS00057">
    <property type="entry name" value="Glutaminase/Asparaginase"/>
    <property type="match status" value="1"/>
</dbReference>
<dbReference type="InterPro" id="IPR037152">
    <property type="entry name" value="L-asparaginase_N_sf"/>
</dbReference>
<sequence length="322" mass="34808">MKKILLIHTGGTIAMAEDKETGSVNTQNRHPLERELPELAGLADITSENFLNVPSPHVTPEHMLRLSCFIENKLKQDTYDGIVVTHGTDTLEETAFLLDLVLQTTVPVIVTGAMRSSNEHGSDGPYNLISSVKVASSSESAGKGVLVVFNEEIHTAKNVTKTHTSNIATFQSPQYGPIGIVTKRGVFFHHTPVKSAVHTVTRLTKKVLLLKAFAGMDGILIKNAASGMDGIVIEALGQGNLPPATVPALVQLITEGKPVVLVSRCFNGIVQDIYSYDGGGKKLKEAGLIFSNGLNGQKARLKLMVALELTENRHRLQELFDQ</sequence>
<dbReference type="Gene3D" id="3.40.50.40">
    <property type="match status" value="1"/>
</dbReference>
<reference evidence="10" key="1">
    <citation type="journal article" date="2019" name="Int. J. Syst. Evol. Microbiol.">
        <title>The Global Catalogue of Microorganisms (GCM) 10K type strain sequencing project: providing services to taxonomists for standard genome sequencing and annotation.</title>
        <authorList>
            <consortium name="The Broad Institute Genomics Platform"/>
            <consortium name="The Broad Institute Genome Sequencing Center for Infectious Disease"/>
            <person name="Wu L."/>
            <person name="Ma J."/>
        </authorList>
    </citation>
    <scope>NUCLEOTIDE SEQUENCE [LARGE SCALE GENOMIC DNA]</scope>
    <source>
        <strain evidence="10">NBRC 106396</strain>
    </source>
</reference>
<evidence type="ECO:0000256" key="6">
    <source>
        <dbReference type="PROSITE-ProRule" id="PRU10100"/>
    </source>
</evidence>
<keyword evidence="10" id="KW-1185">Reference proteome</keyword>
<dbReference type="PROSITE" id="PS00917">
    <property type="entry name" value="ASN_GLN_ASE_2"/>
    <property type="match status" value="1"/>
</dbReference>
<evidence type="ECO:0000313" key="10">
    <source>
        <dbReference type="Proteomes" id="UP001596549"/>
    </source>
</evidence>
<evidence type="ECO:0000256" key="1">
    <source>
        <dbReference type="ARBA" id="ARBA00010518"/>
    </source>
</evidence>
<accession>A0ABW2NJ18</accession>
<dbReference type="SUPFAM" id="SSF53774">
    <property type="entry name" value="Glutaminase/Asparaginase"/>
    <property type="match status" value="1"/>
</dbReference>
<dbReference type="PIRSF" id="PIRSF500176">
    <property type="entry name" value="L_ASNase"/>
    <property type="match status" value="1"/>
</dbReference>
<dbReference type="EC" id="3.5.1.1" evidence="2"/>
<dbReference type="InterPro" id="IPR027474">
    <property type="entry name" value="L-asparaginase_N"/>
</dbReference>
<organism evidence="9 10">
    <name type="scientific">Fictibacillus iocasae</name>
    <dbReference type="NCBI Taxonomy" id="2715437"/>
    <lineage>
        <taxon>Bacteria</taxon>
        <taxon>Bacillati</taxon>
        <taxon>Bacillota</taxon>
        <taxon>Bacilli</taxon>
        <taxon>Bacillales</taxon>
        <taxon>Fictibacillaceae</taxon>
        <taxon>Fictibacillus</taxon>
    </lineage>
</organism>
<gene>
    <name evidence="9" type="ORF">ACFQPF_02235</name>
</gene>
<dbReference type="PIRSF" id="PIRSF001220">
    <property type="entry name" value="L-ASNase_gatD"/>
    <property type="match status" value="1"/>
</dbReference>
<dbReference type="RefSeq" id="WP_379745891.1">
    <property type="nucleotide sequence ID" value="NZ_JBHTCP010000004.1"/>
</dbReference>
<comment type="caution">
    <text evidence="9">The sequence shown here is derived from an EMBL/GenBank/DDBJ whole genome shotgun (WGS) entry which is preliminary data.</text>
</comment>
<dbReference type="PRINTS" id="PR00139">
    <property type="entry name" value="ASNGLNASE"/>
</dbReference>
<comment type="similarity">
    <text evidence="1">Belongs to the asparaginase 1 family.</text>
</comment>
<dbReference type="EMBL" id="JBHTCP010000004">
    <property type="protein sequence ID" value="MFC7370489.1"/>
    <property type="molecule type" value="Genomic_DNA"/>
</dbReference>
<evidence type="ECO:0000259" key="8">
    <source>
        <dbReference type="Pfam" id="PF17763"/>
    </source>
</evidence>
<dbReference type="PANTHER" id="PTHR11707:SF28">
    <property type="entry name" value="60 KDA LYSOPHOSPHOLIPASE"/>
    <property type="match status" value="1"/>
</dbReference>
<dbReference type="Pfam" id="PF00710">
    <property type="entry name" value="Asparaginase"/>
    <property type="match status" value="1"/>
</dbReference>
<dbReference type="InterPro" id="IPR036152">
    <property type="entry name" value="Asp/glu_Ase-like_sf"/>
</dbReference>
<evidence type="ECO:0000256" key="2">
    <source>
        <dbReference type="ARBA" id="ARBA00012920"/>
    </source>
</evidence>
<dbReference type="InterPro" id="IPR006034">
    <property type="entry name" value="Asparaginase/glutaminase-like"/>
</dbReference>
<comment type="catalytic activity">
    <reaction evidence="4">
        <text>L-asparagine + H2O = L-aspartate + NH4(+)</text>
        <dbReference type="Rhea" id="RHEA:21016"/>
        <dbReference type="ChEBI" id="CHEBI:15377"/>
        <dbReference type="ChEBI" id="CHEBI:28938"/>
        <dbReference type="ChEBI" id="CHEBI:29991"/>
        <dbReference type="ChEBI" id="CHEBI:58048"/>
        <dbReference type="EC" id="3.5.1.1"/>
    </reaction>
</comment>
<name>A0ABW2NJ18_9BACL</name>
<dbReference type="InterPro" id="IPR027473">
    <property type="entry name" value="L-asparaginase_C"/>
</dbReference>
<dbReference type="PANTHER" id="PTHR11707">
    <property type="entry name" value="L-ASPARAGINASE"/>
    <property type="match status" value="1"/>
</dbReference>
<dbReference type="PROSITE" id="PS51732">
    <property type="entry name" value="ASN_GLN_ASE_3"/>
    <property type="match status" value="1"/>
</dbReference>
<proteinExistence type="inferred from homology"/>
<evidence type="ECO:0000256" key="3">
    <source>
        <dbReference type="ARBA" id="ARBA00022801"/>
    </source>
</evidence>
<dbReference type="SMART" id="SM00870">
    <property type="entry name" value="Asparaginase"/>
    <property type="match status" value="1"/>
</dbReference>
<dbReference type="CDD" id="cd08964">
    <property type="entry name" value="L-asparaginase_II"/>
    <property type="match status" value="1"/>
</dbReference>
<evidence type="ECO:0000313" key="9">
    <source>
        <dbReference type="EMBL" id="MFC7370489.1"/>
    </source>
</evidence>
<evidence type="ECO:0000256" key="5">
    <source>
        <dbReference type="PROSITE-ProRule" id="PRU10099"/>
    </source>
</evidence>
<protein>
    <recommendedName>
        <fullName evidence="2">asparaginase</fullName>
        <ecNumber evidence="2">3.5.1.1</ecNumber>
    </recommendedName>
</protein>
<feature type="domain" description="Asparaginase/glutaminase C-terminal" evidence="8">
    <location>
        <begin position="206"/>
        <end position="320"/>
    </location>
</feature>
<feature type="active site" evidence="6">
    <location>
        <position position="88"/>
    </location>
</feature>
<dbReference type="Proteomes" id="UP001596549">
    <property type="component" value="Unassembled WGS sequence"/>
</dbReference>
<evidence type="ECO:0000256" key="4">
    <source>
        <dbReference type="ARBA" id="ARBA00049366"/>
    </source>
</evidence>
<dbReference type="InterPro" id="IPR040919">
    <property type="entry name" value="Asparaginase_C"/>
</dbReference>
<dbReference type="Gene3D" id="3.40.50.1170">
    <property type="entry name" value="L-asparaginase, N-terminal domain"/>
    <property type="match status" value="1"/>
</dbReference>
<feature type="active site" evidence="5">
    <location>
        <position position="12"/>
    </location>
</feature>
<keyword evidence="3" id="KW-0378">Hydrolase</keyword>
<dbReference type="PROSITE" id="PS00144">
    <property type="entry name" value="ASN_GLN_ASE_1"/>
    <property type="match status" value="1"/>
</dbReference>
<feature type="domain" description="L-asparaginase N-terminal" evidence="7">
    <location>
        <begin position="3"/>
        <end position="193"/>
    </location>
</feature>
<dbReference type="InterPro" id="IPR027475">
    <property type="entry name" value="Asparaginase/glutaminase_AS2"/>
</dbReference>
<dbReference type="InterPro" id="IPR004550">
    <property type="entry name" value="AsnASE_II"/>
</dbReference>
<dbReference type="Pfam" id="PF17763">
    <property type="entry name" value="Asparaginase_C"/>
    <property type="match status" value="1"/>
</dbReference>